<dbReference type="GeneID" id="90533100"/>
<feature type="domain" description="Calcineurin-like phosphoesterase" evidence="1">
    <location>
        <begin position="3"/>
        <end position="196"/>
    </location>
</feature>
<dbReference type="RefSeq" id="WP_066865874.1">
    <property type="nucleotide sequence ID" value="NZ_CABKVV010000014.1"/>
</dbReference>
<dbReference type="PANTHER" id="PTHR31302:SF22">
    <property type="entry name" value="PHOSPHOESTERASE"/>
    <property type="match status" value="1"/>
</dbReference>
<dbReference type="InterPro" id="IPR004843">
    <property type="entry name" value="Calcineurin-like_PHP"/>
</dbReference>
<dbReference type="Pfam" id="PF00149">
    <property type="entry name" value="Metallophos"/>
    <property type="match status" value="1"/>
</dbReference>
<gene>
    <name evidence="2" type="ORF">NE695_04195</name>
</gene>
<dbReference type="PANTHER" id="PTHR31302">
    <property type="entry name" value="TRANSMEMBRANE PROTEIN WITH METALLOPHOSPHOESTERASE DOMAIN-RELATED"/>
    <property type="match status" value="1"/>
</dbReference>
<dbReference type="InterPro" id="IPR051158">
    <property type="entry name" value="Metallophosphoesterase_sf"/>
</dbReference>
<evidence type="ECO:0000313" key="3">
    <source>
        <dbReference type="Proteomes" id="UP001524473"/>
    </source>
</evidence>
<dbReference type="Gene3D" id="3.60.21.10">
    <property type="match status" value="1"/>
</dbReference>
<protein>
    <submittedName>
        <fullName evidence="2">Metallophosphoesterase</fullName>
    </submittedName>
</protein>
<reference evidence="2 3" key="1">
    <citation type="submission" date="2022-06" db="EMBL/GenBank/DDBJ databases">
        <title>Isolation of gut microbiota from human fecal samples.</title>
        <authorList>
            <person name="Pamer E.G."/>
            <person name="Barat B."/>
            <person name="Waligurski E."/>
            <person name="Medina S."/>
            <person name="Paddock L."/>
            <person name="Mostad J."/>
        </authorList>
    </citation>
    <scope>NUCLEOTIDE SEQUENCE [LARGE SCALE GENOMIC DNA]</scope>
    <source>
        <strain evidence="2 3">DFI.9.73</strain>
    </source>
</reference>
<evidence type="ECO:0000313" key="2">
    <source>
        <dbReference type="EMBL" id="MCQ4839117.1"/>
    </source>
</evidence>
<dbReference type="SUPFAM" id="SSF56300">
    <property type="entry name" value="Metallo-dependent phosphatases"/>
    <property type="match status" value="1"/>
</dbReference>
<sequence>MALFVIADLHLSLSADKPMDVFPGWSNYVERLEMNWRRTVAEEDTVVLAGDLSWAMKLEDSYADFSFLHSLPGKKLLMKGNHDYWWSTKTKIDHFFASHDYSDFQVLHNCAYRIGEISVCGSRGWLYNSASEEDKKIVSREAGRLLASIQDARRLGGRPVVFLHYPPAYDSMECSEILEILLKEGITDCYFGHIHGQQAARKAPIGVYKGIKMHLVSCDFVGFCPVLVK</sequence>
<comment type="caution">
    <text evidence="2">The sequence shown here is derived from an EMBL/GenBank/DDBJ whole genome shotgun (WGS) entry which is preliminary data.</text>
</comment>
<keyword evidence="3" id="KW-1185">Reference proteome</keyword>
<evidence type="ECO:0000259" key="1">
    <source>
        <dbReference type="Pfam" id="PF00149"/>
    </source>
</evidence>
<accession>A0ABT1RWR3</accession>
<dbReference type="PIRSF" id="PIRSF033094">
    <property type="entry name" value="Pesterase_CT488"/>
    <property type="match status" value="1"/>
</dbReference>
<dbReference type="Proteomes" id="UP001524473">
    <property type="component" value="Unassembled WGS sequence"/>
</dbReference>
<dbReference type="InterPro" id="IPR014578">
    <property type="entry name" value="Pesterase_CT488"/>
</dbReference>
<proteinExistence type="predicted"/>
<name>A0ABT1RWR3_9FIRM</name>
<dbReference type="InterPro" id="IPR029052">
    <property type="entry name" value="Metallo-depent_PP-like"/>
</dbReference>
<dbReference type="EMBL" id="JANFZH010000006">
    <property type="protein sequence ID" value="MCQ4839117.1"/>
    <property type="molecule type" value="Genomic_DNA"/>
</dbReference>
<organism evidence="2 3">
    <name type="scientific">Neglectibacter timonensis</name>
    <dbReference type="NCBI Taxonomy" id="1776382"/>
    <lineage>
        <taxon>Bacteria</taxon>
        <taxon>Bacillati</taxon>
        <taxon>Bacillota</taxon>
        <taxon>Clostridia</taxon>
        <taxon>Eubacteriales</taxon>
        <taxon>Oscillospiraceae</taxon>
        <taxon>Neglectibacter</taxon>
    </lineage>
</organism>